<keyword evidence="1" id="KW-0812">Transmembrane</keyword>
<organism evidence="2 3">
    <name type="scientific">Ahniella affigens</name>
    <dbReference type="NCBI Taxonomy" id="2021234"/>
    <lineage>
        <taxon>Bacteria</taxon>
        <taxon>Pseudomonadati</taxon>
        <taxon>Pseudomonadota</taxon>
        <taxon>Gammaproteobacteria</taxon>
        <taxon>Lysobacterales</taxon>
        <taxon>Rhodanobacteraceae</taxon>
        <taxon>Ahniella</taxon>
    </lineage>
</organism>
<dbReference type="AlphaFoldDB" id="A0A2P1PZ96"/>
<evidence type="ECO:0000256" key="1">
    <source>
        <dbReference type="SAM" id="Phobius"/>
    </source>
</evidence>
<protein>
    <submittedName>
        <fullName evidence="2">Conjugal transfer protein TraB</fullName>
    </submittedName>
</protein>
<dbReference type="PANTHER" id="PTHR21530:SF7">
    <property type="entry name" value="TRAB DOMAIN-CONTAINING PROTEIN"/>
    <property type="match status" value="1"/>
</dbReference>
<dbReference type="InterPro" id="IPR046345">
    <property type="entry name" value="TraB_PrgY-like"/>
</dbReference>
<keyword evidence="3" id="KW-1185">Reference proteome</keyword>
<dbReference type="PANTHER" id="PTHR21530">
    <property type="entry name" value="PHEROMONE SHUTDOWN PROTEIN"/>
    <property type="match status" value="1"/>
</dbReference>
<reference evidence="2 3" key="1">
    <citation type="submission" date="2018-03" db="EMBL/GenBank/DDBJ databases">
        <title>Ahniella affigens gen. nov., sp. nov., a gammaproteobacterium isolated from sandy soil near a stream.</title>
        <authorList>
            <person name="Ko Y."/>
            <person name="Kim J.-H."/>
        </authorList>
    </citation>
    <scope>NUCLEOTIDE SEQUENCE [LARGE SCALE GENOMIC DNA]</scope>
    <source>
        <strain evidence="2 3">D13</strain>
    </source>
</reference>
<feature type="transmembrane region" description="Helical" evidence="1">
    <location>
        <begin position="376"/>
        <end position="395"/>
    </location>
</feature>
<reference evidence="2 3" key="2">
    <citation type="submission" date="2018-03" db="EMBL/GenBank/DDBJ databases">
        <authorList>
            <person name="Keele B.F."/>
        </authorList>
    </citation>
    <scope>NUCLEOTIDE SEQUENCE [LARGE SCALE GENOMIC DNA]</scope>
    <source>
        <strain evidence="2 3">D13</strain>
    </source>
</reference>
<dbReference type="NCBIfam" id="TIGR00261">
    <property type="entry name" value="traB"/>
    <property type="match status" value="1"/>
</dbReference>
<dbReference type="Proteomes" id="UP000241074">
    <property type="component" value="Chromosome"/>
</dbReference>
<proteinExistence type="predicted"/>
<dbReference type="Pfam" id="PF01963">
    <property type="entry name" value="TraB_PrgY_gumN"/>
    <property type="match status" value="1"/>
</dbReference>
<keyword evidence="1" id="KW-1133">Transmembrane helix</keyword>
<sequence>MVPETDPLQGQPIRRVQRDGTEFVLLGTAHVSKRSAEAVSALLAQESFDAVAVELCPHRADALKNPDAIASMDLLRVLREGKAGVIAAGLALGAFQRRLADQYGIEPGAEMRRALDEAKHRNLPVWLIDRDVGLTLRRARAALGFWARAEMASGLVASLISTDEISEEDVEKLKEGDMLQSTFAEFAKQSAPLYRAMIEERDHYMAARLREEAAKSSAAPAKVLVVIGAGHLAGTETELQEAKAAPAEIIAPVTAEPKPGWIAKWIGIALTVLVVVGFGFAFMRSADLGWDLLLQWVLILGTGGAIGAALALAHPLSIVIAFLVSPLTPFHPALSSGMFSGAFELWLHKPTVADFQRLRDDVRELKGWWRNRVSRVFVAFFLTNLGTAIAFYVATARLGTAFLPD</sequence>
<dbReference type="OrthoDB" id="9809330at2"/>
<dbReference type="CDD" id="cd14726">
    <property type="entry name" value="TraB_PrgY-like"/>
    <property type="match status" value="1"/>
</dbReference>
<keyword evidence="1" id="KW-0472">Membrane</keyword>
<accession>A0A2P1PZ96</accession>
<dbReference type="EMBL" id="CP027860">
    <property type="protein sequence ID" value="AVQ00156.1"/>
    <property type="molecule type" value="Genomic_DNA"/>
</dbReference>
<name>A0A2P1PZ96_9GAMM</name>
<evidence type="ECO:0000313" key="3">
    <source>
        <dbReference type="Proteomes" id="UP000241074"/>
    </source>
</evidence>
<dbReference type="KEGG" id="xba:C7S18_16800"/>
<feature type="transmembrane region" description="Helical" evidence="1">
    <location>
        <begin position="330"/>
        <end position="347"/>
    </location>
</feature>
<gene>
    <name evidence="2" type="ORF">C7S18_16800</name>
</gene>
<dbReference type="InterPro" id="IPR002816">
    <property type="entry name" value="TraB/PrgY/GumN_fam"/>
</dbReference>
<evidence type="ECO:0000313" key="2">
    <source>
        <dbReference type="EMBL" id="AVQ00156.1"/>
    </source>
</evidence>
<feature type="transmembrane region" description="Helical" evidence="1">
    <location>
        <begin position="294"/>
        <end position="324"/>
    </location>
</feature>
<dbReference type="InterPro" id="IPR005230">
    <property type="entry name" value="TraB_bac"/>
</dbReference>
<feature type="transmembrane region" description="Helical" evidence="1">
    <location>
        <begin position="261"/>
        <end position="282"/>
    </location>
</feature>